<organism evidence="1 2">
    <name type="scientific">Macrolepiota fuliginosa MF-IS2</name>
    <dbReference type="NCBI Taxonomy" id="1400762"/>
    <lineage>
        <taxon>Eukaryota</taxon>
        <taxon>Fungi</taxon>
        <taxon>Dikarya</taxon>
        <taxon>Basidiomycota</taxon>
        <taxon>Agaricomycotina</taxon>
        <taxon>Agaricomycetes</taxon>
        <taxon>Agaricomycetidae</taxon>
        <taxon>Agaricales</taxon>
        <taxon>Agaricineae</taxon>
        <taxon>Agaricaceae</taxon>
        <taxon>Macrolepiota</taxon>
    </lineage>
</organism>
<accession>A0A9P6BX79</accession>
<dbReference type="OrthoDB" id="3039014at2759"/>
<sequence length="64" mass="7250">VTPATITLSMFPARIVFFHLHESPRYLVHAGRSQKAVKSFQMISKFNGSDLEIELDDVADHRPP</sequence>
<dbReference type="EMBL" id="MU151994">
    <property type="protein sequence ID" value="KAF9441248.1"/>
    <property type="molecule type" value="Genomic_DNA"/>
</dbReference>
<gene>
    <name evidence="1" type="ORF">P691DRAFT_813326</name>
</gene>
<protein>
    <submittedName>
        <fullName evidence="1">Uncharacterized protein</fullName>
    </submittedName>
</protein>
<keyword evidence="2" id="KW-1185">Reference proteome</keyword>
<name>A0A9P6BX79_9AGAR</name>
<reference evidence="1" key="1">
    <citation type="submission" date="2020-11" db="EMBL/GenBank/DDBJ databases">
        <authorList>
            <consortium name="DOE Joint Genome Institute"/>
            <person name="Ahrendt S."/>
            <person name="Riley R."/>
            <person name="Andreopoulos W."/>
            <person name="Labutti K."/>
            <person name="Pangilinan J."/>
            <person name="Ruiz-Duenas F.J."/>
            <person name="Barrasa J.M."/>
            <person name="Sanchez-Garcia M."/>
            <person name="Camarero S."/>
            <person name="Miyauchi S."/>
            <person name="Serrano A."/>
            <person name="Linde D."/>
            <person name="Babiker R."/>
            <person name="Drula E."/>
            <person name="Ayuso-Fernandez I."/>
            <person name="Pacheco R."/>
            <person name="Padilla G."/>
            <person name="Ferreira P."/>
            <person name="Barriuso J."/>
            <person name="Kellner H."/>
            <person name="Castanera R."/>
            <person name="Alfaro M."/>
            <person name="Ramirez L."/>
            <person name="Pisabarro A.G."/>
            <person name="Kuo A."/>
            <person name="Tritt A."/>
            <person name="Lipzen A."/>
            <person name="He G."/>
            <person name="Yan M."/>
            <person name="Ng V."/>
            <person name="Cullen D."/>
            <person name="Martin F."/>
            <person name="Rosso M.-N."/>
            <person name="Henrissat B."/>
            <person name="Hibbett D."/>
            <person name="Martinez A.T."/>
            <person name="Grigoriev I.V."/>
        </authorList>
    </citation>
    <scope>NUCLEOTIDE SEQUENCE</scope>
    <source>
        <strain evidence="1">MF-IS2</strain>
    </source>
</reference>
<evidence type="ECO:0000313" key="2">
    <source>
        <dbReference type="Proteomes" id="UP000807342"/>
    </source>
</evidence>
<dbReference type="Proteomes" id="UP000807342">
    <property type="component" value="Unassembled WGS sequence"/>
</dbReference>
<proteinExistence type="predicted"/>
<evidence type="ECO:0000313" key="1">
    <source>
        <dbReference type="EMBL" id="KAF9441248.1"/>
    </source>
</evidence>
<feature type="non-terminal residue" evidence="1">
    <location>
        <position position="1"/>
    </location>
</feature>
<dbReference type="AlphaFoldDB" id="A0A9P6BX79"/>
<comment type="caution">
    <text evidence="1">The sequence shown here is derived from an EMBL/GenBank/DDBJ whole genome shotgun (WGS) entry which is preliminary data.</text>
</comment>